<dbReference type="InterPro" id="IPR013320">
    <property type="entry name" value="ConA-like_dom_sf"/>
</dbReference>
<reference evidence="2" key="1">
    <citation type="journal article" date="2013" name="Environ. Microbiol.">
        <title>Seasonally variable intestinal metagenomes of the red palm weevil (Rhynchophorus ferrugineus).</title>
        <authorList>
            <person name="Jia S."/>
            <person name="Zhang X."/>
            <person name="Zhang G."/>
            <person name="Yin A."/>
            <person name="Zhang S."/>
            <person name="Li F."/>
            <person name="Wang L."/>
            <person name="Zhao D."/>
            <person name="Yun Q."/>
            <person name="Tala"/>
            <person name="Wang J."/>
            <person name="Sun G."/>
            <person name="Baabdullah M."/>
            <person name="Yu X."/>
            <person name="Hu S."/>
            <person name="Al-Mssallem I.S."/>
            <person name="Yu J."/>
        </authorList>
    </citation>
    <scope>NUCLEOTIDE SEQUENCE</scope>
</reference>
<dbReference type="SUPFAM" id="SSF49899">
    <property type="entry name" value="Concanavalin A-like lectins/glucanases"/>
    <property type="match status" value="1"/>
</dbReference>
<dbReference type="GO" id="GO:0005975">
    <property type="term" value="P:carbohydrate metabolic process"/>
    <property type="evidence" value="ECO:0007669"/>
    <property type="project" value="InterPro"/>
</dbReference>
<dbReference type="Pfam" id="PF00722">
    <property type="entry name" value="Glyco_hydro_16"/>
    <property type="match status" value="1"/>
</dbReference>
<proteinExistence type="predicted"/>
<dbReference type="AlphaFoldDB" id="A0A060C655"/>
<dbReference type="InterPro" id="IPR000757">
    <property type="entry name" value="Beta-glucanase-like"/>
</dbReference>
<name>A0A060C655_9CHLR</name>
<organism evidence="2">
    <name type="scientific">uncultured Herpetosiphon sp</name>
    <dbReference type="NCBI Taxonomy" id="290606"/>
    <lineage>
        <taxon>Bacteria</taxon>
        <taxon>Bacillati</taxon>
        <taxon>Chloroflexota</taxon>
        <taxon>Chloroflexia</taxon>
        <taxon>Herpetosiphonales</taxon>
        <taxon>Herpetosiphonaceae</taxon>
        <taxon>Herpetosiphon</taxon>
        <taxon>environmental samples</taxon>
    </lineage>
</organism>
<evidence type="ECO:0000259" key="1">
    <source>
        <dbReference type="Pfam" id="PF00722"/>
    </source>
</evidence>
<dbReference type="GO" id="GO:0004553">
    <property type="term" value="F:hydrolase activity, hydrolyzing O-glycosyl compounds"/>
    <property type="evidence" value="ECO:0007669"/>
    <property type="project" value="InterPro"/>
</dbReference>
<accession>A0A060C655</accession>
<dbReference type="Gene3D" id="2.60.120.200">
    <property type="match status" value="1"/>
</dbReference>
<sequence length="103" mass="12175">MTDAFFEESFAIDTARFHIYAVEWTPTQVDFYIDNRKIRTIGQSPQYPMQFMLTLYEHPFERAWTGPYNPKTHIPKRLLSTIFAATSRSAVTHRLAARFWKQA</sequence>
<dbReference type="CDD" id="cd00413">
    <property type="entry name" value="Glyco_hydrolase_16"/>
    <property type="match status" value="1"/>
</dbReference>
<protein>
    <submittedName>
        <fullName evidence="2">CAZy families GH16 protein</fullName>
    </submittedName>
</protein>
<feature type="domain" description="GH16" evidence="1">
    <location>
        <begin position="14"/>
        <end position="53"/>
    </location>
</feature>
<evidence type="ECO:0000313" key="2">
    <source>
        <dbReference type="EMBL" id="AIA92153.1"/>
    </source>
</evidence>
<dbReference type="EMBL" id="KF124833">
    <property type="protein sequence ID" value="AIA92153.1"/>
    <property type="molecule type" value="Genomic_DNA"/>
</dbReference>